<feature type="compositionally biased region" description="Basic residues" evidence="1">
    <location>
        <begin position="23"/>
        <end position="35"/>
    </location>
</feature>
<proteinExistence type="predicted"/>
<keyword evidence="3" id="KW-1185">Reference proteome</keyword>
<feature type="region of interest" description="Disordered" evidence="1">
    <location>
        <begin position="1"/>
        <end position="63"/>
    </location>
</feature>
<dbReference type="Proteomes" id="UP000314294">
    <property type="component" value="Unassembled WGS sequence"/>
</dbReference>
<dbReference type="AlphaFoldDB" id="A0A4Z2FLI9"/>
<comment type="caution">
    <text evidence="2">The sequence shown here is derived from an EMBL/GenBank/DDBJ whole genome shotgun (WGS) entry which is preliminary data.</text>
</comment>
<gene>
    <name evidence="2" type="ORF">EYF80_048179</name>
</gene>
<organism evidence="2 3">
    <name type="scientific">Liparis tanakae</name>
    <name type="common">Tanaka's snailfish</name>
    <dbReference type="NCBI Taxonomy" id="230148"/>
    <lineage>
        <taxon>Eukaryota</taxon>
        <taxon>Metazoa</taxon>
        <taxon>Chordata</taxon>
        <taxon>Craniata</taxon>
        <taxon>Vertebrata</taxon>
        <taxon>Euteleostomi</taxon>
        <taxon>Actinopterygii</taxon>
        <taxon>Neopterygii</taxon>
        <taxon>Teleostei</taxon>
        <taxon>Neoteleostei</taxon>
        <taxon>Acanthomorphata</taxon>
        <taxon>Eupercaria</taxon>
        <taxon>Perciformes</taxon>
        <taxon>Cottioidei</taxon>
        <taxon>Cottales</taxon>
        <taxon>Liparidae</taxon>
        <taxon>Liparis</taxon>
    </lineage>
</organism>
<feature type="compositionally biased region" description="Polar residues" evidence="1">
    <location>
        <begin position="54"/>
        <end position="63"/>
    </location>
</feature>
<evidence type="ECO:0000313" key="2">
    <source>
        <dbReference type="EMBL" id="TNN41654.1"/>
    </source>
</evidence>
<evidence type="ECO:0000313" key="3">
    <source>
        <dbReference type="Proteomes" id="UP000314294"/>
    </source>
</evidence>
<sequence length="77" mass="8856">MAGVTRKGSGRPSYYYRFLGRSRLQRQRSRSRSRTRPPASRGNEHRERDGLSRSRCSGSSPWRSFRMMSSVSGDVIC</sequence>
<feature type="compositionally biased region" description="Basic and acidic residues" evidence="1">
    <location>
        <begin position="42"/>
        <end position="52"/>
    </location>
</feature>
<reference evidence="2 3" key="1">
    <citation type="submission" date="2019-03" db="EMBL/GenBank/DDBJ databases">
        <title>First draft genome of Liparis tanakae, snailfish: a comprehensive survey of snailfish specific genes.</title>
        <authorList>
            <person name="Kim W."/>
            <person name="Song I."/>
            <person name="Jeong J.-H."/>
            <person name="Kim D."/>
            <person name="Kim S."/>
            <person name="Ryu S."/>
            <person name="Song J.Y."/>
            <person name="Lee S.K."/>
        </authorList>
    </citation>
    <scope>NUCLEOTIDE SEQUENCE [LARGE SCALE GENOMIC DNA]</scope>
    <source>
        <tissue evidence="2">Muscle</tissue>
    </source>
</reference>
<dbReference type="EMBL" id="SRLO01001090">
    <property type="protein sequence ID" value="TNN41654.1"/>
    <property type="molecule type" value="Genomic_DNA"/>
</dbReference>
<evidence type="ECO:0000256" key="1">
    <source>
        <dbReference type="SAM" id="MobiDB-lite"/>
    </source>
</evidence>
<protein>
    <submittedName>
        <fullName evidence="2">Uncharacterized protein</fullName>
    </submittedName>
</protein>
<name>A0A4Z2FLI9_9TELE</name>
<accession>A0A4Z2FLI9</accession>